<keyword evidence="6" id="KW-1185">Reference proteome</keyword>
<keyword evidence="4" id="KW-0175">Coiled coil</keyword>
<evidence type="ECO:0000259" key="5">
    <source>
        <dbReference type="SMART" id="SM00937"/>
    </source>
</evidence>
<dbReference type="RefSeq" id="XP_017890146.1">
    <property type="nucleotide sequence ID" value="XM_018034657.2"/>
</dbReference>
<dbReference type="GeneID" id="108631005"/>
<dbReference type="Pfam" id="PF00472">
    <property type="entry name" value="RF-1"/>
    <property type="match status" value="1"/>
</dbReference>
<feature type="coiled-coil region" evidence="4">
    <location>
        <begin position="111"/>
        <end position="138"/>
    </location>
</feature>
<gene>
    <name evidence="7" type="primary">LOC108631005</name>
</gene>
<dbReference type="InterPro" id="IPR045853">
    <property type="entry name" value="Pep_chain_release_fac_I_sf"/>
</dbReference>
<sequence length="411" mass="47398">MLVLVKECVFSTCRYYGGVINRVEALKSWDLLFHNLYKVTTYRITLFSTEKCVSALESGLQKYLNRLVDAHQNEVCKDESISEILKLRDIPQLLNEKVKVTENIRSLNDLVSDDEEMKQLAKEEKEMYKEQLRDIDGRIFENIAENLGFQQYESIIMEIAPGVGGQEAMLFVKDLLDMYMSYLDHLGFDYELMELLQTEGGGIRKATLLITDGRAYEKIKYESGVHRVQRNPVTEKSGRMHTSTAVVTVCPEPKDVDVTLNEKDLKIESKKASGAGGQHVNTTNSAIRITHLPTGKFVTCQSERSQIKNKQLALKKLKILLYEDQLEAQTSFISQLRKKQMGSKLRNEKIRTYNFNQDRVTDHRISDGTMHNLKELMKDGAPLEKLVDKIYKDMQRKTILEIVEREVVERW</sequence>
<evidence type="ECO:0000256" key="3">
    <source>
        <dbReference type="ARBA" id="ARBA00022917"/>
    </source>
</evidence>
<dbReference type="InterPro" id="IPR005139">
    <property type="entry name" value="PCRF"/>
</dbReference>
<dbReference type="Gene3D" id="3.30.70.1660">
    <property type="match status" value="2"/>
</dbReference>
<evidence type="ECO:0000256" key="2">
    <source>
        <dbReference type="ARBA" id="ARBA00022481"/>
    </source>
</evidence>
<proteinExistence type="inferred from homology"/>
<evidence type="ECO:0000256" key="4">
    <source>
        <dbReference type="SAM" id="Coils"/>
    </source>
</evidence>
<dbReference type="Gene3D" id="3.30.160.20">
    <property type="match status" value="1"/>
</dbReference>
<dbReference type="Proteomes" id="UP000694925">
    <property type="component" value="Unplaced"/>
</dbReference>
<organism evidence="6 7">
    <name type="scientific">Ceratina calcarata</name>
    <dbReference type="NCBI Taxonomy" id="156304"/>
    <lineage>
        <taxon>Eukaryota</taxon>
        <taxon>Metazoa</taxon>
        <taxon>Ecdysozoa</taxon>
        <taxon>Arthropoda</taxon>
        <taxon>Hexapoda</taxon>
        <taxon>Insecta</taxon>
        <taxon>Pterygota</taxon>
        <taxon>Neoptera</taxon>
        <taxon>Endopterygota</taxon>
        <taxon>Hymenoptera</taxon>
        <taxon>Apocrita</taxon>
        <taxon>Aculeata</taxon>
        <taxon>Apoidea</taxon>
        <taxon>Anthophila</taxon>
        <taxon>Apidae</taxon>
        <taxon>Ceratina</taxon>
        <taxon>Zadontomerus</taxon>
    </lineage>
</organism>
<dbReference type="SUPFAM" id="SSF75620">
    <property type="entry name" value="Release factor"/>
    <property type="match status" value="1"/>
</dbReference>
<evidence type="ECO:0000313" key="7">
    <source>
        <dbReference type="RefSeq" id="XP_017890146.1"/>
    </source>
</evidence>
<dbReference type="PANTHER" id="PTHR43804:SF7">
    <property type="entry name" value="LD18447P"/>
    <property type="match status" value="1"/>
</dbReference>
<dbReference type="PANTHER" id="PTHR43804">
    <property type="entry name" value="LD18447P"/>
    <property type="match status" value="1"/>
</dbReference>
<keyword evidence="3" id="KW-0648">Protein biosynthesis</keyword>
<reference evidence="7" key="1">
    <citation type="submission" date="2025-08" db="UniProtKB">
        <authorList>
            <consortium name="RefSeq"/>
        </authorList>
    </citation>
    <scope>IDENTIFICATION</scope>
    <source>
        <tissue evidence="7">Whole body</tissue>
    </source>
</reference>
<keyword evidence="2" id="KW-0488">Methylation</keyword>
<dbReference type="InterPro" id="IPR000352">
    <property type="entry name" value="Pep_chain_release_fac_I"/>
</dbReference>
<dbReference type="GO" id="GO:0003747">
    <property type="term" value="F:translation release factor activity"/>
    <property type="evidence" value="ECO:0007669"/>
    <property type="project" value="InterPro"/>
</dbReference>
<dbReference type="InterPro" id="IPR050057">
    <property type="entry name" value="Prokaryotic/Mito_RF"/>
</dbReference>
<protein>
    <submittedName>
        <fullName evidence="7">Uncharacterized protein LOC108631005 isoform X2</fullName>
    </submittedName>
</protein>
<comment type="similarity">
    <text evidence="1">Belongs to the prokaryotic/mitochondrial release factor family.</text>
</comment>
<name>A0AAJ7JDE6_9HYME</name>
<dbReference type="Pfam" id="PF03462">
    <property type="entry name" value="PCRF"/>
    <property type="match status" value="1"/>
</dbReference>
<evidence type="ECO:0000313" key="6">
    <source>
        <dbReference type="Proteomes" id="UP000694925"/>
    </source>
</evidence>
<dbReference type="SMART" id="SM00937">
    <property type="entry name" value="PCRF"/>
    <property type="match status" value="1"/>
</dbReference>
<evidence type="ECO:0000256" key="1">
    <source>
        <dbReference type="ARBA" id="ARBA00010835"/>
    </source>
</evidence>
<accession>A0AAJ7JDE6</accession>
<dbReference type="GO" id="GO:0005737">
    <property type="term" value="C:cytoplasm"/>
    <property type="evidence" value="ECO:0007669"/>
    <property type="project" value="UniProtKB-ARBA"/>
</dbReference>
<dbReference type="AlphaFoldDB" id="A0AAJ7JDE6"/>
<dbReference type="FunFam" id="3.30.160.20:FF:000004">
    <property type="entry name" value="Peptide chain release factor 1"/>
    <property type="match status" value="1"/>
</dbReference>
<feature type="domain" description="Peptide chain release factor" evidence="5">
    <location>
        <begin position="109"/>
        <end position="222"/>
    </location>
</feature>